<evidence type="ECO:0000313" key="1">
    <source>
        <dbReference type="EMBL" id="SVC23174.1"/>
    </source>
</evidence>
<dbReference type="AlphaFoldDB" id="A0A382KDU3"/>
<dbReference type="EMBL" id="UINC01080335">
    <property type="protein sequence ID" value="SVC23174.1"/>
    <property type="molecule type" value="Genomic_DNA"/>
</dbReference>
<feature type="non-terminal residue" evidence="1">
    <location>
        <position position="1"/>
    </location>
</feature>
<name>A0A382KDU3_9ZZZZ</name>
<reference evidence="1" key="1">
    <citation type="submission" date="2018-05" db="EMBL/GenBank/DDBJ databases">
        <authorList>
            <person name="Lanie J.A."/>
            <person name="Ng W.-L."/>
            <person name="Kazmierczak K.M."/>
            <person name="Andrzejewski T.M."/>
            <person name="Davidsen T.M."/>
            <person name="Wayne K.J."/>
            <person name="Tettelin H."/>
            <person name="Glass J.I."/>
            <person name="Rusch D."/>
            <person name="Podicherti R."/>
            <person name="Tsui H.-C.T."/>
            <person name="Winkler M.E."/>
        </authorList>
    </citation>
    <scope>NUCLEOTIDE SEQUENCE</scope>
</reference>
<protein>
    <submittedName>
        <fullName evidence="1">Uncharacterized protein</fullName>
    </submittedName>
</protein>
<organism evidence="1">
    <name type="scientific">marine metagenome</name>
    <dbReference type="NCBI Taxonomy" id="408172"/>
    <lineage>
        <taxon>unclassified sequences</taxon>
        <taxon>metagenomes</taxon>
        <taxon>ecological metagenomes</taxon>
    </lineage>
</organism>
<proteinExistence type="predicted"/>
<gene>
    <name evidence="1" type="ORF">METZ01_LOCUS276028</name>
</gene>
<accession>A0A382KDU3</accession>
<sequence>PEVETYGGRSLGATTCPGILVNSFSLTL</sequence>